<dbReference type="Xenbase" id="XB-GENE-494405">
    <property type="gene designation" value="svil"/>
</dbReference>
<dbReference type="CDD" id="cd11288">
    <property type="entry name" value="gelsolin_S5_like"/>
    <property type="match status" value="1"/>
</dbReference>
<feature type="compositionally biased region" description="Polar residues" evidence="9">
    <location>
        <begin position="709"/>
        <end position="728"/>
    </location>
</feature>
<keyword evidence="8" id="KW-0206">Cytoskeleton</keyword>
<dbReference type="Pfam" id="PF00626">
    <property type="entry name" value="Gelsolin"/>
    <property type="match status" value="1"/>
</dbReference>
<feature type="compositionally biased region" description="Low complexity" evidence="9">
    <location>
        <begin position="981"/>
        <end position="990"/>
    </location>
</feature>
<keyword evidence="5" id="KW-0677">Repeat</keyword>
<feature type="compositionally biased region" description="Polar residues" evidence="9">
    <location>
        <begin position="180"/>
        <end position="190"/>
    </location>
</feature>
<evidence type="ECO:0000256" key="1">
    <source>
        <dbReference type="ARBA" id="ARBA00004170"/>
    </source>
</evidence>
<feature type="compositionally biased region" description="Basic and acidic residues" evidence="9">
    <location>
        <begin position="1030"/>
        <end position="1053"/>
    </location>
</feature>
<feature type="compositionally biased region" description="Basic and acidic residues" evidence="9">
    <location>
        <begin position="772"/>
        <end position="785"/>
    </location>
</feature>
<dbReference type="FunFam" id="1.10.950.10:FF:000003">
    <property type="entry name" value="supervillin isoform X2"/>
    <property type="match status" value="1"/>
</dbReference>
<feature type="domain" description="HP" evidence="10">
    <location>
        <begin position="2259"/>
        <end position="2322"/>
    </location>
</feature>
<feature type="region of interest" description="Disordered" evidence="9">
    <location>
        <begin position="180"/>
        <end position="199"/>
    </location>
</feature>
<feature type="region of interest" description="Disordered" evidence="9">
    <location>
        <begin position="757"/>
        <end position="822"/>
    </location>
</feature>
<feature type="compositionally biased region" description="Basic and acidic residues" evidence="9">
    <location>
        <begin position="996"/>
        <end position="1014"/>
    </location>
</feature>
<dbReference type="InterPro" id="IPR007123">
    <property type="entry name" value="Gelsolin-like_dom"/>
</dbReference>
<evidence type="ECO:0000256" key="6">
    <source>
        <dbReference type="ARBA" id="ARBA00023136"/>
    </source>
</evidence>
<dbReference type="CDD" id="cd11289">
    <property type="entry name" value="gelsolin_S2_like"/>
    <property type="match status" value="1"/>
</dbReference>
<sequence length="2322" mass="261896">MSWEAQCVCPGTCRGRAGWSCVLLKKSRLDFCLRTDVTSEAGFDREGTFQHRTSRLPQKKPPSFQKSFVIEVTGDFTNNSRETDAHLLAVLPKVSELRKLFEPSRRSISEMKRKERIARRLEGIDNDPQPIMLQTRLLEEDMPRYMRATDAYNPHIGHANEDTASESSIETHSRWQNRWQPSTESSSMSGQMAVEETESKAERIARYKAERRRQLAERYGVPMDSEADSEYQSRYTRIRKDGEISEKKSVLEEDEIKENSSDYLYRQDIKEPRRFRMYESKHRDINENVSERDALKNVENNNNQYREISELDGSTFSCMGQAITVGEAPRSPKFPRRASEKSLQLSSSPPSEQLLLSDSRQGTGKQAPEWSLQKDSDGDTASLISWPSRVKVRERLGREHIHGFPKTDTEISTQRKHPPGPAHPVPFQSETSAFHRVYKQPALVHQPIHGYIQPASVAHTPKIVAPHAPDSSVMVSAFTTSLKNPRSSSDVYIEKSHHAFQGQDNIVEPCKQVISNGKSHSMYEEKPTYISSASKPRNETLPGHKDPDLHVSHSLPLQRQTSGNFGKSEKVLFLQSGRSQDHTKEVSTMKHKMLTRSMSDTTNSQKMEAFKIKDSDVQKEMVFLPSEDHVAIPNGEAGIVNTKVSVAQLRSAYLETASHAQKSEFEPKAEMPTSGALSATTERERGPRRPRLYFSPGESRKTSERFRTQPVTSAERNQMDRSSFQSPEQIAEEEAKVDERAKLSVAAKRLLFREMEKSLESKPAKPRARNAAVERRLRRAQDRSRTQPVTSEEVVIAATEPSAASHTVTTHTALPRIPSPTVTKSSVHHISLQASSHKSTISKQEEIQKEIHDDQSIPEEPDNSSLSLAEKMALFNKLSQPITKEVSTRSRMDIRQRRMNARYQTQPVTLVEVEQYKNGGEKIGPLSHSVVTSVATLTSRPSPVSPGDMHTAKSSSYEERISSVSSTSALLHTSLETGSTSERSLLLSEPWSPPSVKDKVYEKEPRKPMLEETRVSAAEDSSSFGKCSSLHKEKTHPALDVAKEEEHVEEQKVPGHVASSSSRVELLSPQKLSQPAEHSESQAKPESALQVDAEDKKSLHPEPSMRRRKEIHEIVEPASELLGTSAAKTVSHTPAAAPAAVSYGPQASELSEEKPEEETAEISSTISNRSNEDLDTPGKAMSIKDRLALLKKSGEEDWKNRLNKKQEYSKVSVIERSTLTQLHEIEQSLTKKEPVYASVYSPALPAAHKCQYFVPIHQVSNATTLGQSSPVMFDERHPWRWKQRVTDGNGLHVSIEERKQQITVREEAWKTKGIGAANDSTQFTVAGRMVKKGLASPTAITPVASPMSLKFKTPVSKPLEEIEAKPDMNLESDRKLEKLESFLGKLHNRVGGLQDTTLSVTGQSVKEVMKVDDDETFGRFYRPFEFSTAHVPFDFEDDFDLLFSSEEPKLTSAVAEHKRAVRPARRVQASGNPLKMLAAREDILQEYTETRLNVAFMESKRMKVEKMSKNSNFSEVALAGLASKENFTSVSLRSVNMTEQHSNNSAVPYKKLMLVQIKGRRHVQSRLVEPRASSLNSGDCFLLITPHHCFLWVGEFANVIEKAKASELASIIQTKRELGCRASYVQTVEEGINTHTHGAKDFWKLLSGQTESQAAGSPEEDERYENAIIETNCIYRLLEDKLVPVDEFWGKVPKCSLLESKEVLVFDFGSEVYVWHGKEVTLAQRKVAFQLAKHLWNGAFDYENCDINPLDPGECNSLIPRKGHGRPDWAIFGRLTEHNETILFKEKFLDWTEMKKPNEKGVCEDSPKLKEDPQSDVKPYDIMLMVPVPQKSVGTVLDGLNVARGYGLIEGDDCRQYEISTVSVDVWHILEFDYSRLPKQSIGQFHEGDAYVVKWKYFVSTTVGQRQKTEHVRIAGKEKCAYFFWQGRNSPVSEKGTSALMTVELDEERGAQVQVLQGKEPPCFLQCFQGGMIVHAGRREEEEENTQSDWRLYCVRGEVPVEGNLMEVACHCSSLRSRTSLILLSINKALIYLWHGCKVQIHAKEVGRTAANKIKEECPLEAGLHSSSKVTIYECDEGSEPPGFWDALGRRDRKAYDCMLQDPGKFNFTPRLFSLSSSSGEFTASEILYPSRHPNVVNSMPFLQEDLYTASQPALFLVDNHHEVYLWQGWWPSENIITGSARIRWDSDRKSAMETVLSYCKGKNIKKPPKSYLIHAGLEPLTFTNMFPSWEHREDIAQITEKDAEVSNQIILVEDVLAKLCKRIYPLADLLARPLPEGVDPLKLELYLSDKDFEVALEMTREEYNTLPPWKQVNTKKAKGLF</sequence>
<evidence type="ECO:0000256" key="3">
    <source>
        <dbReference type="ARBA" id="ARBA00008418"/>
    </source>
</evidence>
<dbReference type="GO" id="GO:0051014">
    <property type="term" value="P:actin filament severing"/>
    <property type="evidence" value="ECO:0000318"/>
    <property type="project" value="GO_Central"/>
</dbReference>
<feature type="region of interest" description="Disordered" evidence="9">
    <location>
        <begin position="937"/>
        <end position="960"/>
    </location>
</feature>
<feature type="compositionally biased region" description="Basic and acidic residues" evidence="9">
    <location>
        <begin position="698"/>
        <end position="707"/>
    </location>
</feature>
<feature type="compositionally biased region" description="Low complexity" evidence="9">
    <location>
        <begin position="802"/>
        <end position="813"/>
    </location>
</feature>
<comment type="subcellular location">
    <subcellularLocation>
        <location evidence="2">Cytoplasm</location>
        <location evidence="2">Cytoskeleton</location>
    </subcellularLocation>
    <subcellularLocation>
        <location evidence="1">Membrane</location>
        <topology evidence="1">Peripheral membrane protein</topology>
    </subcellularLocation>
</comment>
<dbReference type="Gene3D" id="1.10.950.10">
    <property type="entry name" value="Villin headpiece domain"/>
    <property type="match status" value="1"/>
</dbReference>
<evidence type="ECO:0000256" key="4">
    <source>
        <dbReference type="ARBA" id="ARBA00022490"/>
    </source>
</evidence>
<dbReference type="CTD" id="6840"/>
<protein>
    <submittedName>
        <fullName evidence="12">Supervillin isoform X1</fullName>
    </submittedName>
</protein>
<keyword evidence="4" id="KW-0963">Cytoplasm</keyword>
<evidence type="ECO:0000259" key="10">
    <source>
        <dbReference type="PROSITE" id="PS51089"/>
    </source>
</evidence>
<dbReference type="RefSeq" id="XP_012821108.1">
    <property type="nucleotide sequence ID" value="XM_012965654.2"/>
</dbReference>
<dbReference type="PANTHER" id="PTHR11977">
    <property type="entry name" value="VILLIN"/>
    <property type="match status" value="1"/>
</dbReference>
<comment type="similarity">
    <text evidence="3">Belongs to the villin/gelsolin family.</text>
</comment>
<evidence type="ECO:0000256" key="2">
    <source>
        <dbReference type="ARBA" id="ARBA00004245"/>
    </source>
</evidence>
<dbReference type="GO" id="GO:0016020">
    <property type="term" value="C:membrane"/>
    <property type="evidence" value="ECO:0007669"/>
    <property type="project" value="UniProtKB-SubCell"/>
</dbReference>
<evidence type="ECO:0000256" key="7">
    <source>
        <dbReference type="ARBA" id="ARBA00023203"/>
    </source>
</evidence>
<feature type="region of interest" description="Disordered" evidence="9">
    <location>
        <begin position="660"/>
        <end position="735"/>
    </location>
</feature>
<evidence type="ECO:0000256" key="8">
    <source>
        <dbReference type="ARBA" id="ARBA00023212"/>
    </source>
</evidence>
<dbReference type="OrthoDB" id="28894at2759"/>
<organism evidence="11 12">
    <name type="scientific">Xenopus tropicalis</name>
    <name type="common">Western clawed frog</name>
    <name type="synonym">Silurana tropicalis</name>
    <dbReference type="NCBI Taxonomy" id="8364"/>
    <lineage>
        <taxon>Eukaryota</taxon>
        <taxon>Metazoa</taxon>
        <taxon>Chordata</taxon>
        <taxon>Craniata</taxon>
        <taxon>Vertebrata</taxon>
        <taxon>Euteleostomi</taxon>
        <taxon>Amphibia</taxon>
        <taxon>Batrachia</taxon>
        <taxon>Anura</taxon>
        <taxon>Pipoidea</taxon>
        <taxon>Pipidae</taxon>
        <taxon>Xenopodinae</taxon>
        <taxon>Xenopus</taxon>
        <taxon>Silurana</taxon>
    </lineage>
</organism>
<feature type="region of interest" description="Disordered" evidence="9">
    <location>
        <begin position="974"/>
        <end position="1109"/>
    </location>
</feature>
<dbReference type="Gene3D" id="3.40.20.10">
    <property type="entry name" value="Severin"/>
    <property type="match status" value="5"/>
</dbReference>
<dbReference type="InterPro" id="IPR029006">
    <property type="entry name" value="ADF-H/Gelsolin-like_dom_sf"/>
</dbReference>
<keyword evidence="6" id="KW-0472">Membrane</keyword>
<feature type="compositionally biased region" description="Low complexity" evidence="9">
    <location>
        <begin position="341"/>
        <end position="359"/>
    </location>
</feature>
<accession>A0A8J0SHD6</accession>
<dbReference type="Proteomes" id="UP000008143">
    <property type="component" value="Chromosome 6"/>
</dbReference>
<dbReference type="PANTHER" id="PTHR11977:SF45">
    <property type="entry name" value="SUPERVILLIN"/>
    <property type="match status" value="1"/>
</dbReference>
<dbReference type="SUPFAM" id="SSF55753">
    <property type="entry name" value="Actin depolymerizing proteins"/>
    <property type="match status" value="5"/>
</dbReference>
<dbReference type="CDD" id="cd11293">
    <property type="entry name" value="gelsolin_S4_like"/>
    <property type="match status" value="1"/>
</dbReference>
<dbReference type="GO" id="GO:0051016">
    <property type="term" value="P:barbed-end actin filament capping"/>
    <property type="evidence" value="ECO:0000318"/>
    <property type="project" value="GO_Central"/>
</dbReference>
<evidence type="ECO:0000256" key="9">
    <source>
        <dbReference type="SAM" id="MobiDB-lite"/>
    </source>
</evidence>
<name>A0A8J0SHD6_XENTR</name>
<feature type="region of interest" description="Disordered" evidence="9">
    <location>
        <begin position="398"/>
        <end position="425"/>
    </location>
</feature>
<dbReference type="FunFam" id="3.40.20.10:FF:000016">
    <property type="entry name" value="supervillin isoform X2"/>
    <property type="match status" value="1"/>
</dbReference>
<dbReference type="InterPro" id="IPR036886">
    <property type="entry name" value="Villin_headpiece_dom_sf"/>
</dbReference>
<evidence type="ECO:0000313" key="12">
    <source>
        <dbReference type="RefSeq" id="XP_012821108.1"/>
    </source>
</evidence>
<proteinExistence type="inferred from homology"/>
<evidence type="ECO:0000313" key="13">
    <source>
        <dbReference type="Xenbase" id="XB-GENE-494405"/>
    </source>
</evidence>
<dbReference type="PROSITE" id="PS51089">
    <property type="entry name" value="HP"/>
    <property type="match status" value="1"/>
</dbReference>
<dbReference type="GO" id="GO:0005737">
    <property type="term" value="C:cytoplasm"/>
    <property type="evidence" value="ECO:0000318"/>
    <property type="project" value="GO_Central"/>
</dbReference>
<keyword evidence="7" id="KW-0009">Actin-binding</keyword>
<dbReference type="SUPFAM" id="SSF47050">
    <property type="entry name" value="VHP, Villin headpiece domain"/>
    <property type="match status" value="1"/>
</dbReference>
<keyword evidence="11" id="KW-1185">Reference proteome</keyword>
<dbReference type="GeneID" id="100037851"/>
<dbReference type="GO" id="GO:0005546">
    <property type="term" value="F:phosphatidylinositol-4,5-bisphosphate binding"/>
    <property type="evidence" value="ECO:0000318"/>
    <property type="project" value="GO_Central"/>
</dbReference>
<dbReference type="OMA" id="GKLKHEW"/>
<dbReference type="GO" id="GO:0051015">
    <property type="term" value="F:actin filament binding"/>
    <property type="evidence" value="ECO:0000318"/>
    <property type="project" value="GO_Central"/>
</dbReference>
<dbReference type="SMART" id="SM00153">
    <property type="entry name" value="VHP"/>
    <property type="match status" value="1"/>
</dbReference>
<dbReference type="CDD" id="cd11280">
    <property type="entry name" value="gelsolin_like"/>
    <property type="match status" value="1"/>
</dbReference>
<feature type="compositionally biased region" description="Basic and acidic residues" evidence="9">
    <location>
        <begin position="1093"/>
        <end position="1109"/>
    </location>
</feature>
<dbReference type="GO" id="GO:0008154">
    <property type="term" value="P:actin polymerization or depolymerization"/>
    <property type="evidence" value="ECO:0000318"/>
    <property type="project" value="GO_Central"/>
</dbReference>
<dbReference type="Pfam" id="PF02209">
    <property type="entry name" value="VHP"/>
    <property type="match status" value="1"/>
</dbReference>
<feature type="region of interest" description="Disordered" evidence="9">
    <location>
        <begin position="327"/>
        <end position="385"/>
    </location>
</feature>
<dbReference type="SMART" id="SM00262">
    <property type="entry name" value="GEL"/>
    <property type="match status" value="4"/>
</dbReference>
<dbReference type="KEGG" id="xtr:100037851"/>
<evidence type="ECO:0000256" key="5">
    <source>
        <dbReference type="ARBA" id="ARBA00022737"/>
    </source>
</evidence>
<gene>
    <name evidence="12 13" type="primary">svil</name>
</gene>
<feature type="region of interest" description="Disordered" evidence="9">
    <location>
        <begin position="1130"/>
        <end position="1180"/>
    </location>
</feature>
<dbReference type="GO" id="GO:0015629">
    <property type="term" value="C:actin cytoskeleton"/>
    <property type="evidence" value="ECO:0000318"/>
    <property type="project" value="GO_Central"/>
</dbReference>
<evidence type="ECO:0000313" key="11">
    <source>
        <dbReference type="Proteomes" id="UP000008143"/>
    </source>
</evidence>
<feature type="compositionally biased region" description="Basic and acidic residues" evidence="9">
    <location>
        <begin position="398"/>
        <end position="409"/>
    </location>
</feature>
<reference evidence="12" key="1">
    <citation type="submission" date="2025-08" db="UniProtKB">
        <authorList>
            <consortium name="RefSeq"/>
        </authorList>
    </citation>
    <scope>IDENTIFICATION</scope>
    <source>
        <strain evidence="12">Nigerian</strain>
        <tissue evidence="12">Liver and blood</tissue>
    </source>
</reference>
<dbReference type="InterPro" id="IPR003128">
    <property type="entry name" value="Villin_headpiece"/>
</dbReference>
<dbReference type="AGR" id="Xenbase:XB-GENE-494405"/>
<dbReference type="InterPro" id="IPR007122">
    <property type="entry name" value="Villin/Gelsolin"/>
</dbReference>